<evidence type="ECO:0000313" key="2">
    <source>
        <dbReference type="Proteomes" id="UP000319941"/>
    </source>
</evidence>
<reference evidence="1 2" key="1">
    <citation type="submission" date="2019-07" db="EMBL/GenBank/DDBJ databases">
        <title>Diversity of Bacteria from Kongsfjorden, Arctic.</title>
        <authorList>
            <person name="Yu Y."/>
        </authorList>
    </citation>
    <scope>NUCLEOTIDE SEQUENCE [LARGE SCALE GENOMIC DNA]</scope>
    <source>
        <strain evidence="1 2">SM1923</strain>
    </source>
</reference>
<dbReference type="Proteomes" id="UP000319941">
    <property type="component" value="Unassembled WGS sequence"/>
</dbReference>
<dbReference type="GO" id="GO:0015035">
    <property type="term" value="F:protein-disulfide reductase activity"/>
    <property type="evidence" value="ECO:0007669"/>
    <property type="project" value="InterPro"/>
</dbReference>
<protein>
    <submittedName>
        <fullName evidence="1">DUF393 domain-containing protein</fullName>
    </submittedName>
</protein>
<dbReference type="PANTHER" id="PTHR34290">
    <property type="entry name" value="SI:CH73-390P7.2"/>
    <property type="match status" value="1"/>
</dbReference>
<keyword evidence="2" id="KW-1185">Reference proteome</keyword>
<accession>A0A558HID4</accession>
<name>A0A558HID4_9GAMM</name>
<gene>
    <name evidence="1" type="ORF">FQP86_13335</name>
</gene>
<dbReference type="STRING" id="553385.GCA_000591415_03486"/>
<dbReference type="InterPro" id="IPR044691">
    <property type="entry name" value="DCC1_Trx"/>
</dbReference>
<dbReference type="PANTHER" id="PTHR34290:SF2">
    <property type="entry name" value="OS04G0668800 PROTEIN"/>
    <property type="match status" value="1"/>
</dbReference>
<comment type="caution">
    <text evidence="1">The sequence shown here is derived from an EMBL/GenBank/DDBJ whole genome shotgun (WGS) entry which is preliminary data.</text>
</comment>
<dbReference type="AlphaFoldDB" id="A0A558HID4"/>
<dbReference type="OrthoDB" id="5294764at2"/>
<organism evidence="1 2">
    <name type="scientific">Cobetia crustatorum</name>
    <dbReference type="NCBI Taxonomy" id="553385"/>
    <lineage>
        <taxon>Bacteria</taxon>
        <taxon>Pseudomonadati</taxon>
        <taxon>Pseudomonadota</taxon>
        <taxon>Gammaproteobacteria</taxon>
        <taxon>Oceanospirillales</taxon>
        <taxon>Halomonadaceae</taxon>
        <taxon>Cobetia</taxon>
    </lineage>
</organism>
<evidence type="ECO:0000313" key="1">
    <source>
        <dbReference type="EMBL" id="TVU68867.1"/>
    </source>
</evidence>
<dbReference type="Pfam" id="PF04134">
    <property type="entry name" value="DCC1-like"/>
    <property type="match status" value="1"/>
</dbReference>
<proteinExistence type="predicted"/>
<sequence length="130" mass="15225">MSDTTTRPTLKVYYDASCPVCRRERARYERLTRQDSSVEWWDATDHARYLEARGISLQQALLSLHVETAVGQIEDGMPAYRLLLARIPGMSPLGWLITRPLIQPLLTRYYDAWVRRRLCNDGRLERDERS</sequence>
<dbReference type="EMBL" id="VNFH01000009">
    <property type="protein sequence ID" value="TVU68867.1"/>
    <property type="molecule type" value="Genomic_DNA"/>
</dbReference>
<dbReference type="InterPro" id="IPR007263">
    <property type="entry name" value="DCC1-like"/>
</dbReference>